<comment type="caution">
    <text evidence="7">The sequence shown here is derived from an EMBL/GenBank/DDBJ whole genome shotgun (WGS) entry which is preliminary data.</text>
</comment>
<evidence type="ECO:0000313" key="7">
    <source>
        <dbReference type="EMBL" id="TMS40154.1"/>
    </source>
</evidence>
<evidence type="ECO:0000259" key="5">
    <source>
        <dbReference type="Pfam" id="PF00317"/>
    </source>
</evidence>
<dbReference type="SUPFAM" id="SSF51998">
    <property type="entry name" value="PFL-like glycyl radical enzymes"/>
    <property type="match status" value="1"/>
</dbReference>
<dbReference type="GO" id="GO:0004748">
    <property type="term" value="F:ribonucleoside-diphosphate reductase activity, thioredoxin disulfide as acceptor"/>
    <property type="evidence" value="ECO:0007669"/>
    <property type="project" value="UniProtKB-EC"/>
</dbReference>
<dbReference type="EMBL" id="AZBU02000001">
    <property type="protein sequence ID" value="TMS40154.1"/>
    <property type="molecule type" value="Genomic_DNA"/>
</dbReference>
<dbReference type="GO" id="GO:0005524">
    <property type="term" value="F:ATP binding"/>
    <property type="evidence" value="ECO:0007669"/>
    <property type="project" value="InterPro"/>
</dbReference>
<comment type="catalytic activity">
    <reaction evidence="4">
        <text>a 2'-deoxyribonucleoside 5'-diphosphate + [thioredoxin]-disulfide + H2O = a ribonucleoside 5'-diphosphate + [thioredoxin]-dithiol</text>
        <dbReference type="Rhea" id="RHEA:23252"/>
        <dbReference type="Rhea" id="RHEA-COMP:10698"/>
        <dbReference type="Rhea" id="RHEA-COMP:10700"/>
        <dbReference type="ChEBI" id="CHEBI:15377"/>
        <dbReference type="ChEBI" id="CHEBI:29950"/>
        <dbReference type="ChEBI" id="CHEBI:50058"/>
        <dbReference type="ChEBI" id="CHEBI:57930"/>
        <dbReference type="ChEBI" id="CHEBI:73316"/>
        <dbReference type="EC" id="1.17.4.1"/>
    </reaction>
</comment>
<dbReference type="EC" id="1.17.4.1" evidence="2 4"/>
<evidence type="ECO:0000256" key="2">
    <source>
        <dbReference type="ARBA" id="ARBA00012274"/>
    </source>
</evidence>
<dbReference type="Pfam" id="PF00317">
    <property type="entry name" value="Ribonuc_red_lgN"/>
    <property type="match status" value="1"/>
</dbReference>
<keyword evidence="4" id="KW-0215">Deoxyribonucleotide synthesis</keyword>
<reference evidence="7" key="2">
    <citation type="journal article" date="2015" name="Genome Biol.">
        <title>Comparative genomics of Steinernema reveals deeply conserved gene regulatory networks.</title>
        <authorList>
            <person name="Dillman A.R."/>
            <person name="Macchietto M."/>
            <person name="Porter C.F."/>
            <person name="Rogers A."/>
            <person name="Williams B."/>
            <person name="Antoshechkin I."/>
            <person name="Lee M.M."/>
            <person name="Goodwin Z."/>
            <person name="Lu X."/>
            <person name="Lewis E.E."/>
            <person name="Goodrich-Blair H."/>
            <person name="Stock S.P."/>
            <person name="Adams B.J."/>
            <person name="Sternberg P.W."/>
            <person name="Mortazavi A."/>
        </authorList>
    </citation>
    <scope>NUCLEOTIDE SEQUENCE [LARGE SCALE GENOMIC DNA]</scope>
    <source>
        <strain evidence="7">ALL</strain>
    </source>
</reference>
<keyword evidence="3 4" id="KW-0560">Oxidoreductase</keyword>
<reference evidence="7" key="1">
    <citation type="submission" date="2013-11" db="EMBL/GenBank/DDBJ databases">
        <authorList>
            <person name="Sternberg P."/>
            <person name="Dillman A."/>
            <person name="Macchietto M."/>
        </authorList>
    </citation>
    <scope>NUCLEOTIDE SEQUENCE</scope>
    <source>
        <strain evidence="7">ALL</strain>
    </source>
</reference>
<feature type="domain" description="Ribonucleotide reductase large subunit C-terminal" evidence="6">
    <location>
        <begin position="46"/>
        <end position="126"/>
    </location>
</feature>
<proteinExistence type="inferred from homology"/>
<dbReference type="InterPro" id="IPR039718">
    <property type="entry name" value="Rrm1"/>
</dbReference>
<evidence type="ECO:0000256" key="3">
    <source>
        <dbReference type="ARBA" id="ARBA00023002"/>
    </source>
</evidence>
<accession>A0A4U8V535</accession>
<dbReference type="InterPro" id="IPR000788">
    <property type="entry name" value="RNR_lg_C"/>
</dbReference>
<dbReference type="OrthoDB" id="3000483at2759"/>
<dbReference type="UniPathway" id="UPA00326"/>
<organism evidence="7">
    <name type="scientific">Steinernema carpocapsae</name>
    <name type="common">Entomopathogenic nematode</name>
    <dbReference type="NCBI Taxonomy" id="34508"/>
    <lineage>
        <taxon>Eukaryota</taxon>
        <taxon>Metazoa</taxon>
        <taxon>Ecdysozoa</taxon>
        <taxon>Nematoda</taxon>
        <taxon>Chromadorea</taxon>
        <taxon>Rhabditida</taxon>
        <taxon>Tylenchina</taxon>
        <taxon>Panagrolaimomorpha</taxon>
        <taxon>Strongyloidoidea</taxon>
        <taxon>Steinernematidae</taxon>
        <taxon>Steinernema</taxon>
    </lineage>
</organism>
<dbReference type="AlphaFoldDB" id="A0A4U8V535"/>
<evidence type="ECO:0000259" key="6">
    <source>
        <dbReference type="Pfam" id="PF02867"/>
    </source>
</evidence>
<evidence type="ECO:0000256" key="4">
    <source>
        <dbReference type="RuleBase" id="RU003410"/>
    </source>
</evidence>
<comment type="similarity">
    <text evidence="1 4">Belongs to the ribonucleoside diphosphate reductase large chain family.</text>
</comment>
<comment type="function">
    <text evidence="4">Provides the precursors necessary for DNA synthesis. Catalyzes the biosynthesis of deoxyribonucleotides from the corresponding ribonucleotides.</text>
</comment>
<dbReference type="InterPro" id="IPR013509">
    <property type="entry name" value="RNR_lsu_N"/>
</dbReference>
<dbReference type="PANTHER" id="PTHR11573:SF6">
    <property type="entry name" value="RIBONUCLEOSIDE-DIPHOSPHATE REDUCTASE LARGE SUBUNIT"/>
    <property type="match status" value="1"/>
</dbReference>
<dbReference type="Pfam" id="PF02867">
    <property type="entry name" value="Ribonuc_red_lgC"/>
    <property type="match status" value="1"/>
</dbReference>
<dbReference type="InterPro" id="IPR008926">
    <property type="entry name" value="RNR_R1-su_N"/>
</dbReference>
<dbReference type="GO" id="GO:0009263">
    <property type="term" value="P:deoxyribonucleotide biosynthetic process"/>
    <property type="evidence" value="ECO:0007669"/>
    <property type="project" value="UniProtKB-KW"/>
</dbReference>
<reference evidence="7" key="3">
    <citation type="journal article" date="2019" name="G3 (Bethesda)">
        <title>Hybrid Assembly of the Genome of the Entomopathogenic Nematode Steinernema carpocapsae Identifies the X-Chromosome.</title>
        <authorList>
            <person name="Serra L."/>
            <person name="Macchietto M."/>
            <person name="Macias-Munoz A."/>
            <person name="McGill C.J."/>
            <person name="Rodriguez I.M."/>
            <person name="Rodriguez B."/>
            <person name="Murad R."/>
            <person name="Mortazavi A."/>
        </authorList>
    </citation>
    <scope>NUCLEOTIDE SEQUENCE [LARGE SCALE GENOMIC DNA]</scope>
    <source>
        <strain evidence="7">ALL</strain>
    </source>
</reference>
<dbReference type="GO" id="GO:0005971">
    <property type="term" value="C:ribonucleoside-diphosphate reductase complex"/>
    <property type="evidence" value="ECO:0007669"/>
    <property type="project" value="TreeGrafter"/>
</dbReference>
<protein>
    <recommendedName>
        <fullName evidence="2 4">Ribonucleoside-diphosphate reductase</fullName>
        <ecNumber evidence="2 4">1.17.4.1</ecNumber>
    </recommendedName>
</protein>
<dbReference type="SUPFAM" id="SSF48168">
    <property type="entry name" value="R1 subunit of ribonucleotide reductase, N-terminal domain"/>
    <property type="match status" value="1"/>
</dbReference>
<dbReference type="Gene3D" id="3.20.70.20">
    <property type="match status" value="1"/>
</dbReference>
<dbReference type="PANTHER" id="PTHR11573">
    <property type="entry name" value="RIBONUCLEOSIDE-DIPHOSPHATE REDUCTASE LARGE CHAIN"/>
    <property type="match status" value="1"/>
</dbReference>
<evidence type="ECO:0000256" key="1">
    <source>
        <dbReference type="ARBA" id="ARBA00010406"/>
    </source>
</evidence>
<gene>
    <name evidence="7" type="ORF">L596_006572</name>
</gene>
<name>A0A4U8V535_STECR</name>
<feature type="domain" description="Ribonucleotide reductase large subunit N-terminal" evidence="5">
    <location>
        <begin position="1"/>
        <end position="41"/>
    </location>
</feature>
<dbReference type="STRING" id="34508.A0A4U8V535"/>
<sequence>MRVAVGIHKEDIDAAIETYNVMLERWFTHSSATIFNAGTCKHLMCSCFLLTMQNDTIDGIFKTLRQSALISKFAGGVGLNVQCIPALGTVEAGANGSTNGLIPVLRVYNSTARFVNQGVNKVGTIAAQNHLVIFE</sequence>